<feature type="domain" description="Poly-beta-hydroxybutyrate polymerase N-terminal" evidence="4">
    <location>
        <begin position="62"/>
        <end position="102"/>
    </location>
</feature>
<dbReference type="GO" id="GO:0042619">
    <property type="term" value="P:poly-hydroxybutyrate biosynthetic process"/>
    <property type="evidence" value="ECO:0007669"/>
    <property type="project" value="InterPro"/>
</dbReference>
<keyword evidence="6" id="KW-1185">Reference proteome</keyword>
<accession>A0A8J2V5F8</accession>
<dbReference type="SUPFAM" id="SSF53474">
    <property type="entry name" value="alpha/beta-Hydrolases"/>
    <property type="match status" value="1"/>
</dbReference>
<comment type="caution">
    <text evidence="5">The sequence shown here is derived from an EMBL/GenBank/DDBJ whole genome shotgun (WGS) entry which is preliminary data.</text>
</comment>
<dbReference type="EMBL" id="BMGH01000001">
    <property type="protein sequence ID" value="GGD11282.1"/>
    <property type="molecule type" value="Genomic_DNA"/>
</dbReference>
<dbReference type="Pfam" id="PF07167">
    <property type="entry name" value="PhaC_N"/>
    <property type="match status" value="1"/>
</dbReference>
<evidence type="ECO:0000256" key="2">
    <source>
        <dbReference type="ARBA" id="ARBA00023315"/>
    </source>
</evidence>
<dbReference type="InterPro" id="IPR029058">
    <property type="entry name" value="AB_hydrolase_fold"/>
</dbReference>
<proteinExistence type="predicted"/>
<dbReference type="Pfam" id="PF12551">
    <property type="entry name" value="PHBC_N"/>
    <property type="match status" value="1"/>
</dbReference>
<evidence type="ECO:0000313" key="6">
    <source>
        <dbReference type="Proteomes" id="UP000613582"/>
    </source>
</evidence>
<evidence type="ECO:0000313" key="5">
    <source>
        <dbReference type="EMBL" id="GGD11282.1"/>
    </source>
</evidence>
<sequence length="635" mass="70066">MGDGQSPCEEPAPAGASAPEDLHDTVAKLMQGFWPGFSYMAEKTGALDLSLMPDSYSATALAEVMDRASRAALGRMTLGLSPGALLGAWTDWASHLALSPGKQMQLVHKAQKKSARLFSYAADCAWRGNAGPCAIQPLPQDHRFEGADWQAWPFNLMSQSFLFTQQWWHNATTDVRGVTAQHERVMAFTVRQMLDVWSPSNFIATNPEVLRETVMTGGASLVRGWQNFVEDAERMAGGGKPAGAEAFRPGEAVAVTPGTVVWRNHLIELIQYAPSTDKVHADPVLIVPAWIMKYYILDLSPENSLVRYLVGEGHTVFMISWRNPGPEDRDLGMEEYRTLGVMAALAAIGRIVPERKVHAVGYCLGGTLLGIAAAAMARAGDDRLASLTFLASQFDFSEAGELTLFINESQVAFLEDVMWEQGFLDARQMAGAFQLLRSGDLIWSRMERDYLLGQRREMTDIMAWNADATRMPYRMHSEYLRRLFLDNDLAEGRYRVNGKPVSISDIRVPVFSVATTRDHVAPWQSVFKIHTLADTDVTFLLTTGGHNAGIVSEPGHRRRSFRMHRTAPTDRAADPDLWLAVAQEREGSWWPAWQAWLAERAGSLVEPPVIGLAGAENDGISGPPIAAPGTYVFME</sequence>
<name>A0A8J2V5F8_9PROT</name>
<dbReference type="GO" id="GO:0016746">
    <property type="term" value="F:acyltransferase activity"/>
    <property type="evidence" value="ECO:0007669"/>
    <property type="project" value="UniProtKB-KW"/>
</dbReference>
<dbReference type="Proteomes" id="UP000613582">
    <property type="component" value="Unassembled WGS sequence"/>
</dbReference>
<keyword evidence="2" id="KW-0012">Acyltransferase</keyword>
<gene>
    <name evidence="5" type="ORF">GCM10011342_20100</name>
</gene>
<dbReference type="InterPro" id="IPR022211">
    <property type="entry name" value="PHBC_N"/>
</dbReference>
<reference evidence="5" key="2">
    <citation type="submission" date="2020-09" db="EMBL/GenBank/DDBJ databases">
        <authorList>
            <person name="Sun Q."/>
            <person name="Zhou Y."/>
        </authorList>
    </citation>
    <scope>NUCLEOTIDE SEQUENCE</scope>
    <source>
        <strain evidence="5">CGMCC 1.12921</strain>
    </source>
</reference>
<dbReference type="Gene3D" id="3.40.50.1820">
    <property type="entry name" value="alpha/beta hydrolase"/>
    <property type="match status" value="1"/>
</dbReference>
<evidence type="ECO:0000256" key="1">
    <source>
        <dbReference type="ARBA" id="ARBA00022679"/>
    </source>
</evidence>
<evidence type="ECO:0000259" key="3">
    <source>
        <dbReference type="Pfam" id="PF07167"/>
    </source>
</evidence>
<evidence type="ECO:0000259" key="4">
    <source>
        <dbReference type="Pfam" id="PF12551"/>
    </source>
</evidence>
<dbReference type="InterPro" id="IPR051321">
    <property type="entry name" value="PHA/PHB_synthase"/>
</dbReference>
<organism evidence="5 6">
    <name type="scientific">Aquisalinus flavus</name>
    <dbReference type="NCBI Taxonomy" id="1526572"/>
    <lineage>
        <taxon>Bacteria</taxon>
        <taxon>Pseudomonadati</taxon>
        <taxon>Pseudomonadota</taxon>
        <taxon>Alphaproteobacteria</taxon>
        <taxon>Parvularculales</taxon>
        <taxon>Parvularculaceae</taxon>
        <taxon>Aquisalinus</taxon>
    </lineage>
</organism>
<dbReference type="PANTHER" id="PTHR36837">
    <property type="entry name" value="POLY(3-HYDROXYALKANOATE) POLYMERASE SUBUNIT PHAC"/>
    <property type="match status" value="1"/>
</dbReference>
<keyword evidence="1" id="KW-0808">Transferase</keyword>
<feature type="domain" description="Poly-beta-hydroxybutyrate polymerase N-terminal" evidence="3">
    <location>
        <begin position="140"/>
        <end position="309"/>
    </location>
</feature>
<protein>
    <submittedName>
        <fullName evidence="5">Polymerase</fullName>
    </submittedName>
</protein>
<dbReference type="PANTHER" id="PTHR36837:SF5">
    <property type="entry name" value="POLY-3-HYDROXYBUTYRATE SYNTHASE"/>
    <property type="match status" value="1"/>
</dbReference>
<dbReference type="AlphaFoldDB" id="A0A8J2V5F8"/>
<reference evidence="5" key="1">
    <citation type="journal article" date="2014" name="Int. J. Syst. Evol. Microbiol.">
        <title>Complete genome sequence of Corynebacterium casei LMG S-19264T (=DSM 44701T), isolated from a smear-ripened cheese.</title>
        <authorList>
            <consortium name="US DOE Joint Genome Institute (JGI-PGF)"/>
            <person name="Walter F."/>
            <person name="Albersmeier A."/>
            <person name="Kalinowski J."/>
            <person name="Ruckert C."/>
        </authorList>
    </citation>
    <scope>NUCLEOTIDE SEQUENCE</scope>
    <source>
        <strain evidence="5">CGMCC 1.12921</strain>
    </source>
</reference>
<dbReference type="InterPro" id="IPR010941">
    <property type="entry name" value="PhaC_N"/>
</dbReference>